<dbReference type="OMA" id="MAIPANN"/>
<protein>
    <submittedName>
        <fullName evidence="1">Uncharacterized protein</fullName>
    </submittedName>
</protein>
<accession>A0A8R1DV59</accession>
<proteinExistence type="predicted"/>
<dbReference type="PANTHER" id="PTHR31524:SF2">
    <property type="entry name" value="PROTEIN CBG10426"/>
    <property type="match status" value="1"/>
</dbReference>
<dbReference type="Proteomes" id="UP000005237">
    <property type="component" value="Unassembled WGS sequence"/>
</dbReference>
<dbReference type="AlphaFoldDB" id="A0A8R1DV59"/>
<keyword evidence="2" id="KW-1185">Reference proteome</keyword>
<reference evidence="1" key="2">
    <citation type="submission" date="2022-06" db="UniProtKB">
        <authorList>
            <consortium name="EnsemblMetazoa"/>
        </authorList>
    </citation>
    <scope>IDENTIFICATION</scope>
    <source>
        <strain evidence="1">DF5081</strain>
    </source>
</reference>
<dbReference type="PANTHER" id="PTHR31524">
    <property type="match status" value="1"/>
</dbReference>
<sequence>MRYQETISEQRIVTVEECKRMREFKKCEYGKLQEQEGFYKTNNPLVVDWPSAPFSIFLGTQTATSFNCFLMPTVIRTRYDSDVPLSAVGNMANCRFAEGKCTTSEGAAFIWEPQPNQNCRYVFYNTLKGFQTGRVWLSEDLQMALSFGSNSTRVADCGRKIIVTDQGFGVVMVPRSKRQAEAESKSSAMTNFVTSNQLSSQLLAVEEAVLTKTDHWFWQNFLSFCSTSNSLSAAIWSAVATNPTLTARKLTKRNDIQAKFIGDGFLSVRACSSIPPSSFEFIPFGENCYSRPSVRVTLPTNASIVTFVDLTTGIITSRAHPVDCPLVTNFEYISNNILYSLNPFTLETKSD</sequence>
<evidence type="ECO:0000313" key="1">
    <source>
        <dbReference type="EnsemblMetazoa" id="CJA12410.1"/>
    </source>
</evidence>
<name>A0A8R1DV59_CAEJA</name>
<dbReference type="EnsemblMetazoa" id="CJA12410.1">
    <property type="protein sequence ID" value="CJA12410.1"/>
    <property type="gene ID" value="WBGene00131614"/>
</dbReference>
<organism evidence="1 2">
    <name type="scientific">Caenorhabditis japonica</name>
    <dbReference type="NCBI Taxonomy" id="281687"/>
    <lineage>
        <taxon>Eukaryota</taxon>
        <taxon>Metazoa</taxon>
        <taxon>Ecdysozoa</taxon>
        <taxon>Nematoda</taxon>
        <taxon>Chromadorea</taxon>
        <taxon>Rhabditida</taxon>
        <taxon>Rhabditina</taxon>
        <taxon>Rhabditomorpha</taxon>
        <taxon>Rhabditoidea</taxon>
        <taxon>Rhabditidae</taxon>
        <taxon>Peloderinae</taxon>
        <taxon>Caenorhabditis</taxon>
    </lineage>
</organism>
<reference evidence="2" key="1">
    <citation type="submission" date="2010-08" db="EMBL/GenBank/DDBJ databases">
        <authorList>
            <consortium name="Caenorhabditis japonica Sequencing Consortium"/>
            <person name="Wilson R.K."/>
        </authorList>
    </citation>
    <scope>NUCLEOTIDE SEQUENCE [LARGE SCALE GENOMIC DNA]</scope>
    <source>
        <strain evidence="2">DF5081</strain>
    </source>
</reference>
<evidence type="ECO:0000313" key="2">
    <source>
        <dbReference type="Proteomes" id="UP000005237"/>
    </source>
</evidence>